<dbReference type="Proteomes" id="UP000253741">
    <property type="component" value="Unassembled WGS sequence"/>
</dbReference>
<dbReference type="Pfam" id="PF04203">
    <property type="entry name" value="Sortase"/>
    <property type="match status" value="1"/>
</dbReference>
<dbReference type="InterPro" id="IPR042001">
    <property type="entry name" value="Sortase_F"/>
</dbReference>
<organism evidence="2 3">
    <name type="scientific">Streptomyces corynorhini</name>
    <dbReference type="NCBI Taxonomy" id="2282652"/>
    <lineage>
        <taxon>Bacteria</taxon>
        <taxon>Bacillati</taxon>
        <taxon>Actinomycetota</taxon>
        <taxon>Actinomycetes</taxon>
        <taxon>Kitasatosporales</taxon>
        <taxon>Streptomycetaceae</taxon>
        <taxon>Streptomyces</taxon>
    </lineage>
</organism>
<proteinExistence type="predicted"/>
<dbReference type="EMBL" id="QQNA01000376">
    <property type="protein sequence ID" value="RDG32054.1"/>
    <property type="molecule type" value="Genomic_DNA"/>
</dbReference>
<dbReference type="Gene3D" id="2.40.260.10">
    <property type="entry name" value="Sortase"/>
    <property type="match status" value="1"/>
</dbReference>
<dbReference type="SUPFAM" id="SSF63817">
    <property type="entry name" value="Sortase"/>
    <property type="match status" value="1"/>
</dbReference>
<evidence type="ECO:0000313" key="2">
    <source>
        <dbReference type="EMBL" id="RDG32054.1"/>
    </source>
</evidence>
<keyword evidence="1" id="KW-0378">Hydrolase</keyword>
<dbReference type="InterPro" id="IPR023365">
    <property type="entry name" value="Sortase_dom-sf"/>
</dbReference>
<comment type="caution">
    <text evidence="2">The sequence shown here is derived from an EMBL/GenBank/DDBJ whole genome shotgun (WGS) entry which is preliminary data.</text>
</comment>
<dbReference type="InterPro" id="IPR005754">
    <property type="entry name" value="Sortase"/>
</dbReference>
<sequence length="117" mass="12201">MLVGHRDAPANPGTVPVVGGRDDIKNAVFAKLGRVRPGDLVEAELGDGRRVPFRVTSVDTYPTGAFPTERVYGPVPDPQLRLITCGGVIDAQGHWDSNVVVSAVSDAVSGDGPAAVR</sequence>
<dbReference type="GO" id="GO:0016787">
    <property type="term" value="F:hydrolase activity"/>
    <property type="evidence" value="ECO:0007669"/>
    <property type="project" value="UniProtKB-KW"/>
</dbReference>
<evidence type="ECO:0000256" key="1">
    <source>
        <dbReference type="ARBA" id="ARBA00022801"/>
    </source>
</evidence>
<reference evidence="2 3" key="1">
    <citation type="submission" date="2018-07" db="EMBL/GenBank/DDBJ databases">
        <title>Streptomyces species from bats.</title>
        <authorList>
            <person name="Dunlap C."/>
        </authorList>
    </citation>
    <scope>NUCLEOTIDE SEQUENCE [LARGE SCALE GENOMIC DNA]</scope>
    <source>
        <strain evidence="2 3">AC230</strain>
    </source>
</reference>
<keyword evidence="3" id="KW-1185">Reference proteome</keyword>
<dbReference type="AlphaFoldDB" id="A0A370AWF3"/>
<protein>
    <submittedName>
        <fullName evidence="2">Class F sortase</fullName>
    </submittedName>
</protein>
<dbReference type="CDD" id="cd05829">
    <property type="entry name" value="Sortase_F"/>
    <property type="match status" value="1"/>
</dbReference>
<gene>
    <name evidence="2" type="ORF">DVH02_32830</name>
</gene>
<accession>A0A370AWF3</accession>
<name>A0A370AWF3_9ACTN</name>
<evidence type="ECO:0000313" key="3">
    <source>
        <dbReference type="Proteomes" id="UP000253741"/>
    </source>
</evidence>